<evidence type="ECO:0000256" key="5">
    <source>
        <dbReference type="ARBA" id="ARBA00022598"/>
    </source>
</evidence>
<organism evidence="12 13">
    <name type="scientific">Lacipirellula parvula</name>
    <dbReference type="NCBI Taxonomy" id="2650471"/>
    <lineage>
        <taxon>Bacteria</taxon>
        <taxon>Pseudomonadati</taxon>
        <taxon>Planctomycetota</taxon>
        <taxon>Planctomycetia</taxon>
        <taxon>Pirellulales</taxon>
        <taxon>Lacipirellulaceae</taxon>
        <taxon>Lacipirellula</taxon>
    </lineage>
</organism>
<dbReference type="GO" id="GO:0030956">
    <property type="term" value="C:glutamyl-tRNA(Gln) amidotransferase complex"/>
    <property type="evidence" value="ECO:0007669"/>
    <property type="project" value="InterPro"/>
</dbReference>
<comment type="catalytic activity">
    <reaction evidence="9 10">
        <text>L-glutamyl-tRNA(Gln) + L-glutamine + ATP + H2O = L-glutaminyl-tRNA(Gln) + L-glutamate + ADP + phosphate + H(+)</text>
        <dbReference type="Rhea" id="RHEA:17521"/>
        <dbReference type="Rhea" id="RHEA-COMP:9681"/>
        <dbReference type="Rhea" id="RHEA-COMP:9684"/>
        <dbReference type="ChEBI" id="CHEBI:15377"/>
        <dbReference type="ChEBI" id="CHEBI:15378"/>
        <dbReference type="ChEBI" id="CHEBI:29985"/>
        <dbReference type="ChEBI" id="CHEBI:30616"/>
        <dbReference type="ChEBI" id="CHEBI:43474"/>
        <dbReference type="ChEBI" id="CHEBI:58359"/>
        <dbReference type="ChEBI" id="CHEBI:78520"/>
        <dbReference type="ChEBI" id="CHEBI:78521"/>
        <dbReference type="ChEBI" id="CHEBI:456216"/>
        <dbReference type="EC" id="6.3.5.7"/>
    </reaction>
</comment>
<feature type="domain" description="Amidase" evidence="11">
    <location>
        <begin position="24"/>
        <end position="493"/>
    </location>
</feature>
<evidence type="ECO:0000256" key="3">
    <source>
        <dbReference type="ARBA" id="ARBA00012739"/>
    </source>
</evidence>
<feature type="active site" description="Charge relay system" evidence="10">
    <location>
        <position position="154"/>
    </location>
</feature>
<feature type="active site" description="Acyl-ester intermediate" evidence="10">
    <location>
        <position position="178"/>
    </location>
</feature>
<evidence type="ECO:0000313" key="12">
    <source>
        <dbReference type="EMBL" id="BBO33561.1"/>
    </source>
</evidence>
<keyword evidence="13" id="KW-1185">Reference proteome</keyword>
<dbReference type="InterPro" id="IPR020556">
    <property type="entry name" value="Amidase_CS"/>
</dbReference>
<feature type="active site" description="Charge relay system" evidence="10">
    <location>
        <position position="79"/>
    </location>
</feature>
<dbReference type="KEGG" id="lpav:PLANPX_3173"/>
<dbReference type="Gene3D" id="3.90.1300.10">
    <property type="entry name" value="Amidase signature (AS) domain"/>
    <property type="match status" value="1"/>
</dbReference>
<keyword evidence="7 10" id="KW-0067">ATP-binding</keyword>
<comment type="similarity">
    <text evidence="1 10">Belongs to the amidase family. GatA subfamily.</text>
</comment>
<dbReference type="PANTHER" id="PTHR11895:SF151">
    <property type="entry name" value="GLUTAMYL-TRNA(GLN) AMIDOTRANSFERASE SUBUNIT A"/>
    <property type="match status" value="1"/>
</dbReference>
<dbReference type="SUPFAM" id="SSF75304">
    <property type="entry name" value="Amidase signature (AS) enzymes"/>
    <property type="match status" value="1"/>
</dbReference>
<comment type="subunit">
    <text evidence="2 10">Heterotrimer of A, B and C subunits.</text>
</comment>
<evidence type="ECO:0000256" key="1">
    <source>
        <dbReference type="ARBA" id="ARBA00008069"/>
    </source>
</evidence>
<reference evidence="13" key="1">
    <citation type="submission" date="2019-10" db="EMBL/GenBank/DDBJ databases">
        <title>Lacipirellula parvula gen. nov., sp. nov., representing a lineage of planctomycetes widespread in freshwater anoxic habitats, and description of the family Lacipirellulaceae.</title>
        <authorList>
            <person name="Dedysh S.N."/>
            <person name="Kulichevskaya I.S."/>
            <person name="Beletsky A.V."/>
            <person name="Rakitin A.L."/>
            <person name="Mardanov A.V."/>
            <person name="Ivanova A.A."/>
            <person name="Saltykova V.X."/>
            <person name="Rijpstra W.I.C."/>
            <person name="Sinninghe Damste J.S."/>
            <person name="Ravin N.V."/>
        </authorList>
    </citation>
    <scope>NUCLEOTIDE SEQUENCE [LARGE SCALE GENOMIC DNA]</scope>
    <source>
        <strain evidence="13">PX69</strain>
    </source>
</reference>
<evidence type="ECO:0000256" key="8">
    <source>
        <dbReference type="ARBA" id="ARBA00022917"/>
    </source>
</evidence>
<dbReference type="InterPro" id="IPR036928">
    <property type="entry name" value="AS_sf"/>
</dbReference>
<dbReference type="Pfam" id="PF01425">
    <property type="entry name" value="Amidase"/>
    <property type="match status" value="1"/>
</dbReference>
<dbReference type="PIRSF" id="PIRSF001221">
    <property type="entry name" value="Amidase_fungi"/>
    <property type="match status" value="1"/>
</dbReference>
<dbReference type="EC" id="6.3.5.7" evidence="3 10"/>
<dbReference type="RefSeq" id="WP_152099309.1">
    <property type="nucleotide sequence ID" value="NZ_AP021861.1"/>
</dbReference>
<keyword evidence="6 10" id="KW-0547">Nucleotide-binding</keyword>
<dbReference type="GO" id="GO:0016740">
    <property type="term" value="F:transferase activity"/>
    <property type="evidence" value="ECO:0007669"/>
    <property type="project" value="UniProtKB-KW"/>
</dbReference>
<gene>
    <name evidence="10" type="primary">gatA</name>
    <name evidence="12" type="ORF">PLANPX_3173</name>
</gene>
<dbReference type="GO" id="GO:0006412">
    <property type="term" value="P:translation"/>
    <property type="evidence" value="ECO:0007669"/>
    <property type="project" value="UniProtKB-UniRule"/>
</dbReference>
<evidence type="ECO:0000256" key="4">
    <source>
        <dbReference type="ARBA" id="ARBA00014428"/>
    </source>
</evidence>
<evidence type="ECO:0000259" key="11">
    <source>
        <dbReference type="Pfam" id="PF01425"/>
    </source>
</evidence>
<protein>
    <recommendedName>
        <fullName evidence="4 10">Glutamyl-tRNA(Gln) amidotransferase subunit A</fullName>
        <shortName evidence="10">Glu-ADT subunit A</shortName>
        <ecNumber evidence="3 10">6.3.5.7</ecNumber>
    </recommendedName>
</protein>
<dbReference type="InterPro" id="IPR023631">
    <property type="entry name" value="Amidase_dom"/>
</dbReference>
<dbReference type="EMBL" id="AP021861">
    <property type="protein sequence ID" value="BBO33561.1"/>
    <property type="molecule type" value="Genomic_DNA"/>
</dbReference>
<evidence type="ECO:0000256" key="2">
    <source>
        <dbReference type="ARBA" id="ARBA00011123"/>
    </source>
</evidence>
<dbReference type="AlphaFoldDB" id="A0A5K7XFA4"/>
<keyword evidence="8 10" id="KW-0648">Protein biosynthesis</keyword>
<evidence type="ECO:0000256" key="7">
    <source>
        <dbReference type="ARBA" id="ARBA00022840"/>
    </source>
</evidence>
<dbReference type="PROSITE" id="PS00571">
    <property type="entry name" value="AMIDASES"/>
    <property type="match status" value="1"/>
</dbReference>
<accession>A0A5K7XFA4</accession>
<comment type="function">
    <text evidence="10">Allows the formation of correctly charged Gln-tRNA(Gln) through the transamidation of misacylated Glu-tRNA(Gln) in organisms which lack glutaminyl-tRNA synthetase. The reaction takes place in the presence of glutamine and ATP through an activated gamma-phospho-Glu-tRNA(Gln).</text>
</comment>
<dbReference type="Proteomes" id="UP000326837">
    <property type="component" value="Chromosome"/>
</dbReference>
<evidence type="ECO:0000256" key="6">
    <source>
        <dbReference type="ARBA" id="ARBA00022741"/>
    </source>
</evidence>
<dbReference type="PANTHER" id="PTHR11895">
    <property type="entry name" value="TRANSAMIDASE"/>
    <property type="match status" value="1"/>
</dbReference>
<keyword evidence="12" id="KW-0808">Transferase</keyword>
<dbReference type="GO" id="GO:0005524">
    <property type="term" value="F:ATP binding"/>
    <property type="evidence" value="ECO:0007669"/>
    <property type="project" value="UniProtKB-KW"/>
</dbReference>
<keyword evidence="5 10" id="KW-0436">Ligase</keyword>
<sequence>MSIVDRPASELRKSLASGELTSVELTQACLDRIVAHDQSIGAFLRVDGERALEQAKSVDKRRAAGEKLGPLAGIPVAVKDVLCDSQAITTCASRMLAEFRPPYDSTVVARLKQADAVLLGRTNMDEFAMGGSTENSAFQPTRNPWDTTRTPGGSSGGSAAAVAARFAPLAIGTDTGGSIRQPAGLCGIVGMKPTYGRVSRYGLVAFASSLDQVGPFATTTEDAALLLEAVAGHDPRDSTSINRPTPAYTESINKPLAGLKLGIVPEHFGAGLDPEVSTAVKSAIEVYKSLGAEVKEVALPHGKYGVAAYYVIAPSEASSNLARYDGVHYGFRADQSSALADLAAERQAFVAAGNAAAADNVDSPLVRMYRSTREAGFGPEVKRRIMLGAYALSAGYYDAYYLKALKVRRLIRRDFDEAFKQVDLIVGPVTAGPAFKLGEMVDDPLAMYLVDLYTVSANLAGIPAISLPCGMTKAGLPIGLQLQGPPLEEDRLLRGARMFEAATDWHTKQPTLAGAK</sequence>
<dbReference type="GO" id="GO:0050567">
    <property type="term" value="F:glutaminyl-tRNA synthase (glutamine-hydrolyzing) activity"/>
    <property type="evidence" value="ECO:0007669"/>
    <property type="project" value="UniProtKB-UniRule"/>
</dbReference>
<dbReference type="InterPro" id="IPR004412">
    <property type="entry name" value="GatA"/>
</dbReference>
<name>A0A5K7XFA4_9BACT</name>
<proteinExistence type="inferred from homology"/>
<evidence type="ECO:0000256" key="10">
    <source>
        <dbReference type="HAMAP-Rule" id="MF_00120"/>
    </source>
</evidence>
<evidence type="ECO:0000256" key="9">
    <source>
        <dbReference type="ARBA" id="ARBA00047407"/>
    </source>
</evidence>
<dbReference type="InterPro" id="IPR000120">
    <property type="entry name" value="Amidase"/>
</dbReference>
<dbReference type="HAMAP" id="MF_00120">
    <property type="entry name" value="GatA"/>
    <property type="match status" value="1"/>
</dbReference>
<evidence type="ECO:0000313" key="13">
    <source>
        <dbReference type="Proteomes" id="UP000326837"/>
    </source>
</evidence>